<reference evidence="5 6" key="1">
    <citation type="submission" date="2023-12" db="EMBL/GenBank/DDBJ databases">
        <title>Amycolatopsis sp. V23-08.</title>
        <authorList>
            <person name="Somphong A."/>
        </authorList>
    </citation>
    <scope>NUCLEOTIDE SEQUENCE [LARGE SCALE GENOMIC DNA]</scope>
    <source>
        <strain evidence="5 6">V23-08</strain>
    </source>
</reference>
<dbReference type="Gene3D" id="3.40.50.150">
    <property type="entry name" value="Vaccinia Virus protein VP39"/>
    <property type="match status" value="1"/>
</dbReference>
<gene>
    <name evidence="5" type="ORF">VA596_38250</name>
</gene>
<dbReference type="SUPFAM" id="SSF53335">
    <property type="entry name" value="S-adenosyl-L-methionine-dependent methyltransferases"/>
    <property type="match status" value="1"/>
</dbReference>
<sequence length="87" mass="9115">MARPAPRRTSGRSRPTAAGRAIPPPARWRSRDAVSGSAAAPAGRVLDPFSGSGTTGLAAREQRCRFIGADLNPACHNLALRRLGLGR</sequence>
<evidence type="ECO:0000256" key="3">
    <source>
        <dbReference type="SAM" id="MobiDB-lite"/>
    </source>
</evidence>
<dbReference type="Pfam" id="PF01555">
    <property type="entry name" value="N6_N4_Mtase"/>
    <property type="match status" value="1"/>
</dbReference>
<evidence type="ECO:0000256" key="2">
    <source>
        <dbReference type="ARBA" id="ARBA00022679"/>
    </source>
</evidence>
<comment type="caution">
    <text evidence="5">The sequence shown here is derived from an EMBL/GenBank/DDBJ whole genome shotgun (WGS) entry which is preliminary data.</text>
</comment>
<feature type="domain" description="DNA methylase N-4/N-6" evidence="4">
    <location>
        <begin position="41"/>
        <end position="79"/>
    </location>
</feature>
<dbReference type="RefSeq" id="WP_323334298.1">
    <property type="nucleotide sequence ID" value="NZ_JAYFSI010000012.1"/>
</dbReference>
<dbReference type="EMBL" id="JAYFSI010000012">
    <property type="protein sequence ID" value="MEA5365421.1"/>
    <property type="molecule type" value="Genomic_DNA"/>
</dbReference>
<dbReference type="InterPro" id="IPR002941">
    <property type="entry name" value="DNA_methylase_N4/N6"/>
</dbReference>
<keyword evidence="1 5" id="KW-0489">Methyltransferase</keyword>
<dbReference type="GO" id="GO:0032259">
    <property type="term" value="P:methylation"/>
    <property type="evidence" value="ECO:0007669"/>
    <property type="project" value="UniProtKB-KW"/>
</dbReference>
<organism evidence="5 6">
    <name type="scientific">Amycolatopsis heterodermiae</name>
    <dbReference type="NCBI Taxonomy" id="3110235"/>
    <lineage>
        <taxon>Bacteria</taxon>
        <taxon>Bacillati</taxon>
        <taxon>Actinomycetota</taxon>
        <taxon>Actinomycetes</taxon>
        <taxon>Pseudonocardiales</taxon>
        <taxon>Pseudonocardiaceae</taxon>
        <taxon>Amycolatopsis</taxon>
    </lineage>
</organism>
<name>A0ABU5RJW3_9PSEU</name>
<evidence type="ECO:0000259" key="4">
    <source>
        <dbReference type="Pfam" id="PF01555"/>
    </source>
</evidence>
<proteinExistence type="predicted"/>
<dbReference type="InterPro" id="IPR029063">
    <property type="entry name" value="SAM-dependent_MTases_sf"/>
</dbReference>
<dbReference type="PRINTS" id="PR00508">
    <property type="entry name" value="S21N4MTFRASE"/>
</dbReference>
<feature type="compositionally biased region" description="Basic residues" evidence="3">
    <location>
        <begin position="1"/>
        <end position="11"/>
    </location>
</feature>
<evidence type="ECO:0000256" key="1">
    <source>
        <dbReference type="ARBA" id="ARBA00022603"/>
    </source>
</evidence>
<dbReference type="GO" id="GO:0008168">
    <property type="term" value="F:methyltransferase activity"/>
    <property type="evidence" value="ECO:0007669"/>
    <property type="project" value="UniProtKB-KW"/>
</dbReference>
<feature type="region of interest" description="Disordered" evidence="3">
    <location>
        <begin position="1"/>
        <end position="54"/>
    </location>
</feature>
<protein>
    <submittedName>
        <fullName evidence="5">DNA methyltransferase</fullName>
    </submittedName>
</protein>
<evidence type="ECO:0000313" key="5">
    <source>
        <dbReference type="EMBL" id="MEA5365421.1"/>
    </source>
</evidence>
<keyword evidence="6" id="KW-1185">Reference proteome</keyword>
<accession>A0ABU5RJW3</accession>
<keyword evidence="2" id="KW-0808">Transferase</keyword>
<dbReference type="Proteomes" id="UP001304298">
    <property type="component" value="Unassembled WGS sequence"/>
</dbReference>
<dbReference type="InterPro" id="IPR001091">
    <property type="entry name" value="RM_Methyltransferase"/>
</dbReference>
<evidence type="ECO:0000313" key="6">
    <source>
        <dbReference type="Proteomes" id="UP001304298"/>
    </source>
</evidence>